<name>A0AAJ2ITX2_9LACT</name>
<proteinExistence type="predicted"/>
<gene>
    <name evidence="1" type="ORF">P7D17_05260</name>
</gene>
<sequence length="122" mass="13413">MDKINFFYACQEGGVPISIVFLNGGNVALNPQFTLVSELILSDDLDKYTFKVLADKEPIFDSQPFPEQRKIIDTGQENLYGIALGIPINTPVVTSKTSTTFSFVLLKDGVPTTAAETTLFFN</sequence>
<dbReference type="Proteomes" id="UP001262817">
    <property type="component" value="Unassembled WGS sequence"/>
</dbReference>
<evidence type="ECO:0000313" key="1">
    <source>
        <dbReference type="EMBL" id="MDT2583521.1"/>
    </source>
</evidence>
<dbReference type="EMBL" id="JARPXR010000005">
    <property type="protein sequence ID" value="MDT2583521.1"/>
    <property type="molecule type" value="Genomic_DNA"/>
</dbReference>
<dbReference type="AlphaFoldDB" id="A0AAJ2ITX2"/>
<reference evidence="1" key="1">
    <citation type="submission" date="2023-03" db="EMBL/GenBank/DDBJ databases">
        <authorList>
            <person name="Shen W."/>
            <person name="Cai J."/>
        </authorList>
    </citation>
    <scope>NUCLEOTIDE SEQUENCE</scope>
    <source>
        <strain evidence="1">P86-2</strain>
    </source>
</reference>
<organism evidence="1 2">
    <name type="scientific">Lactococcus petauri</name>
    <dbReference type="NCBI Taxonomy" id="1940789"/>
    <lineage>
        <taxon>Bacteria</taxon>
        <taxon>Bacillati</taxon>
        <taxon>Bacillota</taxon>
        <taxon>Bacilli</taxon>
        <taxon>Lactobacillales</taxon>
        <taxon>Streptococcaceae</taxon>
        <taxon>Lactococcus</taxon>
    </lineage>
</organism>
<protein>
    <submittedName>
        <fullName evidence="1">Uncharacterized protein</fullName>
    </submittedName>
</protein>
<comment type="caution">
    <text evidence="1">The sequence shown here is derived from an EMBL/GenBank/DDBJ whole genome shotgun (WGS) entry which is preliminary data.</text>
</comment>
<evidence type="ECO:0000313" key="2">
    <source>
        <dbReference type="Proteomes" id="UP001262817"/>
    </source>
</evidence>
<dbReference type="RefSeq" id="WP_213480639.1">
    <property type="nucleotide sequence ID" value="NZ_JAGYXE010000002.1"/>
</dbReference>
<accession>A0AAJ2ITX2</accession>